<dbReference type="SMART" id="SM00775">
    <property type="entry name" value="LNS2"/>
    <property type="match status" value="1"/>
</dbReference>
<evidence type="ECO:0000259" key="5">
    <source>
        <dbReference type="PROSITE" id="PS51043"/>
    </source>
</evidence>
<dbReference type="EMBL" id="CAJVCH010280781">
    <property type="protein sequence ID" value="CAG7784703.1"/>
    <property type="molecule type" value="Genomic_DNA"/>
</dbReference>
<comment type="similarity">
    <text evidence="1">Belongs to the PtdIns transfer protein family. PI transfer class IIA subfamily.</text>
</comment>
<organism evidence="6 7">
    <name type="scientific">Allacma fusca</name>
    <dbReference type="NCBI Taxonomy" id="39272"/>
    <lineage>
        <taxon>Eukaryota</taxon>
        <taxon>Metazoa</taxon>
        <taxon>Ecdysozoa</taxon>
        <taxon>Arthropoda</taxon>
        <taxon>Hexapoda</taxon>
        <taxon>Collembola</taxon>
        <taxon>Symphypleona</taxon>
        <taxon>Sminthuridae</taxon>
        <taxon>Allacma</taxon>
    </lineage>
</organism>
<dbReference type="PANTHER" id="PTHR10658">
    <property type="entry name" value="PHOSPHATIDYLINOSITOL TRANSFER PROTEIN"/>
    <property type="match status" value="1"/>
</dbReference>
<evidence type="ECO:0000313" key="6">
    <source>
        <dbReference type="EMBL" id="CAG7784703.1"/>
    </source>
</evidence>
<feature type="domain" description="DDHD" evidence="5">
    <location>
        <begin position="1"/>
        <end position="105"/>
    </location>
</feature>
<dbReference type="Pfam" id="PF02862">
    <property type="entry name" value="DDHD"/>
    <property type="match status" value="1"/>
</dbReference>
<dbReference type="OrthoDB" id="18453at2759"/>
<dbReference type="PANTHER" id="PTHR10658:SF81">
    <property type="entry name" value="PROTEIN RETINAL DEGENERATION B"/>
    <property type="match status" value="1"/>
</dbReference>
<dbReference type="InterPro" id="IPR031315">
    <property type="entry name" value="LNS2/PITP"/>
</dbReference>
<sequence length="472" mass="52429">ECIQVNPHAFADSGGEIFGNLTPNSARRLSEISIQSGMSGLLDAIPLQAINLLTQKWWGNKRIDYALYCPEALASFPTNSLPHLFHASYWESSDAIAFIIRQIGLPEISSSATQEDKEIRLFSPTQPREKWVKKRTSVKLKNLSSNHRGNDVIVKEGQLQVLKARFMYGPLDMVSLSGEKVDIYVMKDPPAGEWTQLSTEITDKNGRIFYTIPPDKSFSYGIYPIKMIVRGDHTTVDFYCAVVPPTTECVVFSIDGSFTASMSVTGRDPRVRAGAVDVVRHWQELGYLIIYVTGRPDMQQHKVVSWLAQHNFPHGLVSFADGLSTDFLGHKTEYLRTLVQEHRLVIHAAYGSSKDIAVYSSVGVSSEKIFIVGKAAKKQQTLATLLTDGYSAHLSTLMAHGGSRPAHGNSRMVIPRGYFSLPGQPMSIRRRKSAKRTTSYPVMSQSEENPAFPQEPTRGLSPNPKKLSIANK</sequence>
<keyword evidence="2" id="KW-0597">Phosphoprotein</keyword>
<dbReference type="Pfam" id="PF24695">
    <property type="entry name" value="PITM1-3"/>
    <property type="match status" value="1"/>
</dbReference>
<evidence type="ECO:0000256" key="1">
    <source>
        <dbReference type="ARBA" id="ARBA00010316"/>
    </source>
</evidence>
<dbReference type="InterPro" id="IPR004177">
    <property type="entry name" value="DDHD_dom"/>
</dbReference>
<keyword evidence="3" id="KW-0106">Calcium</keyword>
<feature type="non-terminal residue" evidence="6">
    <location>
        <position position="472"/>
    </location>
</feature>
<feature type="region of interest" description="Disordered" evidence="4">
    <location>
        <begin position="424"/>
        <end position="472"/>
    </location>
</feature>
<feature type="compositionally biased region" description="Polar residues" evidence="4">
    <location>
        <begin position="436"/>
        <end position="448"/>
    </location>
</feature>
<name>A0A8J2K994_9HEXA</name>
<dbReference type="GO" id="GO:0035091">
    <property type="term" value="F:phosphatidylinositol binding"/>
    <property type="evidence" value="ECO:0007669"/>
    <property type="project" value="TreeGrafter"/>
</dbReference>
<dbReference type="Proteomes" id="UP000708208">
    <property type="component" value="Unassembled WGS sequence"/>
</dbReference>
<dbReference type="GO" id="GO:0046872">
    <property type="term" value="F:metal ion binding"/>
    <property type="evidence" value="ECO:0007669"/>
    <property type="project" value="InterPro"/>
</dbReference>
<dbReference type="AlphaFoldDB" id="A0A8J2K994"/>
<gene>
    <name evidence="6" type="ORF">AFUS01_LOCUS23372</name>
</gene>
<evidence type="ECO:0000313" key="7">
    <source>
        <dbReference type="Proteomes" id="UP000708208"/>
    </source>
</evidence>
<evidence type="ECO:0000256" key="3">
    <source>
        <dbReference type="ARBA" id="ARBA00022837"/>
    </source>
</evidence>
<proteinExistence type="inferred from homology"/>
<accession>A0A8J2K994</accession>
<keyword evidence="7" id="KW-1185">Reference proteome</keyword>
<comment type="caution">
    <text evidence="6">The sequence shown here is derived from an EMBL/GenBank/DDBJ whole genome shotgun (WGS) entry which is preliminary data.</text>
</comment>
<dbReference type="InterPro" id="IPR001666">
    <property type="entry name" value="PI_transfer"/>
</dbReference>
<reference evidence="6" key="1">
    <citation type="submission" date="2021-06" db="EMBL/GenBank/DDBJ databases">
        <authorList>
            <person name="Hodson N. C."/>
            <person name="Mongue J. A."/>
            <person name="Jaron S. K."/>
        </authorList>
    </citation>
    <scope>NUCLEOTIDE SEQUENCE</scope>
</reference>
<dbReference type="PROSITE" id="PS51043">
    <property type="entry name" value="DDHD"/>
    <property type="match status" value="1"/>
</dbReference>
<dbReference type="GO" id="GO:0005737">
    <property type="term" value="C:cytoplasm"/>
    <property type="evidence" value="ECO:0007669"/>
    <property type="project" value="TreeGrafter"/>
</dbReference>
<dbReference type="GO" id="GO:0008525">
    <property type="term" value="F:phosphatidylcholine transporter activity"/>
    <property type="evidence" value="ECO:0007669"/>
    <property type="project" value="TreeGrafter"/>
</dbReference>
<dbReference type="FunFam" id="3.40.50.1000:FF:000173">
    <property type="entry name" value="Membrane-associated phosphatidylinositol transfer protein 2"/>
    <property type="match status" value="1"/>
</dbReference>
<dbReference type="GO" id="GO:0031210">
    <property type="term" value="F:phosphatidylcholine binding"/>
    <property type="evidence" value="ECO:0007669"/>
    <property type="project" value="TreeGrafter"/>
</dbReference>
<evidence type="ECO:0000256" key="2">
    <source>
        <dbReference type="ARBA" id="ARBA00022553"/>
    </source>
</evidence>
<protein>
    <recommendedName>
        <fullName evidence="5">DDHD domain-containing protein</fullName>
    </recommendedName>
</protein>
<dbReference type="Pfam" id="PF24694">
    <property type="entry name" value="LNS2_PITM1-3"/>
    <property type="match status" value="1"/>
</dbReference>
<evidence type="ECO:0000256" key="4">
    <source>
        <dbReference type="SAM" id="MobiDB-lite"/>
    </source>
</evidence>
<dbReference type="SMART" id="SM01127">
    <property type="entry name" value="DDHD"/>
    <property type="match status" value="1"/>
</dbReference>
<dbReference type="GO" id="GO:0008526">
    <property type="term" value="F:phosphatidylinositol transfer activity"/>
    <property type="evidence" value="ECO:0007669"/>
    <property type="project" value="TreeGrafter"/>
</dbReference>